<dbReference type="EMBL" id="CP006917">
    <property type="protein sequence ID" value="AHC39711.1"/>
    <property type="molecule type" value="Genomic_DNA"/>
</dbReference>
<evidence type="ECO:0000313" key="3">
    <source>
        <dbReference type="Proteomes" id="UP000018689"/>
    </source>
</evidence>
<organism evidence="2 3">
    <name type="scientific">Ehrlichia muris AS145</name>
    <dbReference type="NCBI Taxonomy" id="1423892"/>
    <lineage>
        <taxon>Bacteria</taxon>
        <taxon>Pseudomonadati</taxon>
        <taxon>Pseudomonadota</taxon>
        <taxon>Alphaproteobacteria</taxon>
        <taxon>Rickettsiales</taxon>
        <taxon>Anaplasmataceae</taxon>
        <taxon>Ehrlichia</taxon>
    </lineage>
</organism>
<dbReference type="Pfam" id="PF11224">
    <property type="entry name" value="DUF3023"/>
    <property type="match status" value="2"/>
</dbReference>
<evidence type="ECO:0000256" key="1">
    <source>
        <dbReference type="SAM" id="MobiDB-lite"/>
    </source>
</evidence>
<dbReference type="Proteomes" id="UP000018689">
    <property type="component" value="Chromosome"/>
</dbReference>
<dbReference type="InterPro" id="IPR021387">
    <property type="entry name" value="DUF3023"/>
</dbReference>
<gene>
    <name evidence="2" type="ORF">EMUR_02290</name>
</gene>
<dbReference type="OrthoDB" id="9979295at2"/>
<dbReference type="KEGG" id="emr:EMUR_02290"/>
<feature type="compositionally biased region" description="Low complexity" evidence="1">
    <location>
        <begin position="452"/>
        <end position="466"/>
    </location>
</feature>
<proteinExistence type="predicted"/>
<dbReference type="PATRIC" id="fig|1423892.3.peg.470"/>
<feature type="region of interest" description="Disordered" evidence="1">
    <location>
        <begin position="1"/>
        <end position="43"/>
    </location>
</feature>
<dbReference type="HOGENOM" id="CLU_613552_0_0_5"/>
<sequence>MFSKLQQVFKGKGESSSGQQSDKKSTEGTIDNEPGGATGGGVSSPILGGSRHCRISAGTDLHHILEQLDFEEKKAEAELCKLVCSATRSALRVEDVTCIGNTPKPGEGLVIYTDRKNADHTDKVLPEGLSLFLVRCTISNPYLKSNTIVENAYPIEQSGITECMVYCLVQPENITDFIRSCRNTRKSRDFNPFFHCVVTCTIMCSGFDLTHVPFSIEEQKLKKCLQHHNPQYIYSQEAERQKQRELQNVELARSHVKCSQQSSRLSVLCDLDNIEQQSNIELCKSLACMTSSQMRIKRKTCIGHTVDNKLHIYHSAILHAKNKVLPQGNSIFVVKATVPTSVIIPHTCLDTAAQEYGAAETNILIYCFVHGSSITNFRCECNNLRKRSHPLRSCSILFSEVYSSKYKSLPSNAEEGKLRRYLGAAGIVDDIIYHNTREEEVIQQQSGDVGISSSSSSEDSMMMASTSLGDVSVRHKQYSMSRK</sequence>
<dbReference type="RefSeq" id="WP_024072063.1">
    <property type="nucleotide sequence ID" value="NC_023063.1"/>
</dbReference>
<name>V9RA13_9RICK</name>
<feature type="region of interest" description="Disordered" evidence="1">
    <location>
        <begin position="444"/>
        <end position="466"/>
    </location>
</feature>
<dbReference type="AlphaFoldDB" id="V9RA13"/>
<reference evidence="2 3" key="1">
    <citation type="journal article" date="2014" name="Genome Announc.">
        <title>Complete Genome Sequence of Ehrlichia muris Strain AS145T, a Model Monocytotropic Ehrlichia Strain.</title>
        <authorList>
            <person name="Thirumalapura N.R."/>
            <person name="Qin X."/>
            <person name="Kuriakose J.A."/>
            <person name="Walker D.H."/>
        </authorList>
    </citation>
    <scope>NUCLEOTIDE SEQUENCE [LARGE SCALE GENOMIC DNA]</scope>
    <source>
        <strain evidence="3">AS154</strain>
    </source>
</reference>
<accession>V9RA13</accession>
<evidence type="ECO:0000313" key="2">
    <source>
        <dbReference type="EMBL" id="AHC39711.1"/>
    </source>
</evidence>
<keyword evidence="3" id="KW-1185">Reference proteome</keyword>
<protein>
    <submittedName>
        <fullName evidence="2">Uncharacterized protein</fullName>
    </submittedName>
</protein>